<reference evidence="8" key="1">
    <citation type="submission" date="2025-08" db="UniProtKB">
        <authorList>
            <consortium name="Ensembl"/>
        </authorList>
    </citation>
    <scope>IDENTIFICATION</scope>
</reference>
<evidence type="ECO:0000313" key="8">
    <source>
        <dbReference type="Ensembl" id="ENSMMOP00000024120.1"/>
    </source>
</evidence>
<dbReference type="FunFam" id="3.40.309.10:FF:000004">
    <property type="entry name" value="Succinate-semialdehyde dehydrogenase I"/>
    <property type="match status" value="1"/>
</dbReference>
<organism evidence="8 9">
    <name type="scientific">Mola mola</name>
    <name type="common">Ocean sunfish</name>
    <name type="synonym">Tetraodon mola</name>
    <dbReference type="NCBI Taxonomy" id="94237"/>
    <lineage>
        <taxon>Eukaryota</taxon>
        <taxon>Metazoa</taxon>
        <taxon>Chordata</taxon>
        <taxon>Craniata</taxon>
        <taxon>Vertebrata</taxon>
        <taxon>Euteleostomi</taxon>
        <taxon>Actinopterygii</taxon>
        <taxon>Neopterygii</taxon>
        <taxon>Teleostei</taxon>
        <taxon>Neoteleostei</taxon>
        <taxon>Acanthomorphata</taxon>
        <taxon>Eupercaria</taxon>
        <taxon>Tetraodontiformes</taxon>
        <taxon>Molidae</taxon>
        <taxon>Mola</taxon>
    </lineage>
</organism>
<dbReference type="PANTHER" id="PTHR43353">
    <property type="entry name" value="SUCCINATE-SEMIALDEHYDE DEHYDROGENASE, MITOCHONDRIAL"/>
    <property type="match status" value="1"/>
</dbReference>
<feature type="domain" description="Aldehyde dehydrogenase" evidence="7">
    <location>
        <begin position="96"/>
        <end position="471"/>
    </location>
</feature>
<evidence type="ECO:0000259" key="7">
    <source>
        <dbReference type="Pfam" id="PF00171"/>
    </source>
</evidence>
<evidence type="ECO:0000256" key="1">
    <source>
        <dbReference type="ARBA" id="ARBA00005176"/>
    </source>
</evidence>
<dbReference type="EC" id="1.2.1.24" evidence="3"/>
<dbReference type="PANTHER" id="PTHR43353:SF5">
    <property type="entry name" value="SUCCINATE-SEMIALDEHYDE DEHYDROGENASE, MITOCHONDRIAL"/>
    <property type="match status" value="1"/>
</dbReference>
<dbReference type="Ensembl" id="ENSMMOT00000024522.1">
    <property type="protein sequence ID" value="ENSMMOP00000024120.1"/>
    <property type="gene ID" value="ENSMMOG00000018360.1"/>
</dbReference>
<evidence type="ECO:0000256" key="3">
    <source>
        <dbReference type="ARBA" id="ARBA00013051"/>
    </source>
</evidence>
<comment type="similarity">
    <text evidence="2">Belongs to the aldehyde dehydrogenase family.</text>
</comment>
<dbReference type="InterPro" id="IPR050740">
    <property type="entry name" value="Aldehyde_DH_Superfamily"/>
</dbReference>
<dbReference type="STRING" id="94237.ENSMMOP00000024120"/>
<dbReference type="Pfam" id="PF00171">
    <property type="entry name" value="Aldedh"/>
    <property type="match status" value="2"/>
</dbReference>
<comment type="pathway">
    <text evidence="1">Amino-acid degradation; 4-aminobutanoate degradation.</text>
</comment>
<accession>A0A3Q3X7B2</accession>
<dbReference type="GO" id="GO:0005739">
    <property type="term" value="C:mitochondrion"/>
    <property type="evidence" value="ECO:0007669"/>
    <property type="project" value="TreeGrafter"/>
</dbReference>
<proteinExistence type="inferred from homology"/>
<evidence type="ECO:0000313" key="9">
    <source>
        <dbReference type="Proteomes" id="UP000261620"/>
    </source>
</evidence>
<dbReference type="PROSITE" id="PS00070">
    <property type="entry name" value="ALDEHYDE_DEHYDR_CYS"/>
    <property type="match status" value="1"/>
</dbReference>
<keyword evidence="9" id="KW-1185">Reference proteome</keyword>
<dbReference type="FunFam" id="3.40.605.10:FF:000063">
    <property type="entry name" value="Succinate-semialdehyde dehydrogenase, mitochondrial"/>
    <property type="match status" value="1"/>
</dbReference>
<dbReference type="InterPro" id="IPR016163">
    <property type="entry name" value="Ald_DH_C"/>
</dbReference>
<dbReference type="OMA" id="GQMCICT"/>
<dbReference type="InterPro" id="IPR016160">
    <property type="entry name" value="Ald_DH_CS_CYS"/>
</dbReference>
<evidence type="ECO:0000256" key="6">
    <source>
        <dbReference type="ARBA" id="ARBA00030806"/>
    </source>
</evidence>
<protein>
    <recommendedName>
        <fullName evidence="4">Succinate-semialdehyde dehydrogenase, mitochondrial</fullName>
        <ecNumber evidence="3">1.2.1.24</ecNumber>
    </recommendedName>
    <alternativeName>
        <fullName evidence="6">NAD(+)-dependent succinic semialdehyde dehydrogenase</fullName>
    </alternativeName>
</protein>
<dbReference type="InterPro" id="IPR016162">
    <property type="entry name" value="Ald_DH_N"/>
</dbReference>
<name>A0A3Q3X7B2_MOLML</name>
<keyword evidence="5" id="KW-0560">Oxidoreductase</keyword>
<dbReference type="AlphaFoldDB" id="A0A3Q3X7B2"/>
<dbReference type="Gene3D" id="3.40.605.10">
    <property type="entry name" value="Aldehyde Dehydrogenase, Chain A, domain 1"/>
    <property type="match status" value="2"/>
</dbReference>
<dbReference type="InterPro" id="IPR016161">
    <property type="entry name" value="Ald_DH/histidinol_DH"/>
</dbReference>
<feature type="domain" description="Aldehyde dehydrogenase" evidence="7">
    <location>
        <begin position="47"/>
        <end position="95"/>
    </location>
</feature>
<dbReference type="Gene3D" id="3.40.309.10">
    <property type="entry name" value="Aldehyde Dehydrogenase, Chain A, domain 2"/>
    <property type="match status" value="1"/>
</dbReference>
<dbReference type="CDD" id="cd07103">
    <property type="entry name" value="ALDH_F5_SSADH_GabD"/>
    <property type="match status" value="1"/>
</dbReference>
<evidence type="ECO:0000256" key="4">
    <source>
        <dbReference type="ARBA" id="ARBA00019842"/>
    </source>
</evidence>
<reference evidence="8" key="2">
    <citation type="submission" date="2025-09" db="UniProtKB">
        <authorList>
            <consortium name="Ensembl"/>
        </authorList>
    </citation>
    <scope>IDENTIFICATION</scope>
</reference>
<dbReference type="Proteomes" id="UP000261620">
    <property type="component" value="Unplaced"/>
</dbReference>
<sequence>MSAFCVPGTRCFLRQLFPGPPAAMQRRFSLDVSAPLLRTRGYVDGRWVSAASEFPVLDPATGEEIARVSDCGPAEAKQAVDAASKAFHSWKQRTAKGKPMRESLGEIAYSASFLEWFSEEARRVYGDIVPSPIKDRKLLLLKQPLGVWNFPSAMITRKVGAALAAGCTAVVKPAEETPLSALALAELAEQAGIPPGVFNVVPCSRERTRSVGEVLCTDPLVAKISFTGSTATGKVLLKMAADTVKKVSMELGGHAPFIVFDSADVDKAVSGAMSSKFRNSGQTCVCSNRFLVQSGVHDRFVEKLSRAMEAELRVGHGSAPDTTQGPLINSRAAEKVVHQISDAVSRGATLLRGGKRLGGAFVEPTLLADVTTDMLCTKEETFGPLVPVIRFNTEDEALAVANQSNAGLAGYFYSQDPSQIWRVAEALEVGIVGVNEGIVSTAEATFGGIKQSGLGVEGSKYGIDEYLEHKYMCFGGLAP</sequence>
<evidence type="ECO:0000256" key="5">
    <source>
        <dbReference type="ARBA" id="ARBA00023002"/>
    </source>
</evidence>
<dbReference type="InterPro" id="IPR015590">
    <property type="entry name" value="Aldehyde_DH_dom"/>
</dbReference>
<dbReference type="SUPFAM" id="SSF53720">
    <property type="entry name" value="ALDH-like"/>
    <property type="match status" value="1"/>
</dbReference>
<evidence type="ECO:0000256" key="2">
    <source>
        <dbReference type="ARBA" id="ARBA00009986"/>
    </source>
</evidence>
<dbReference type="GO" id="GO:0004777">
    <property type="term" value="F:succinate-semialdehyde dehydrogenase (NAD+) activity"/>
    <property type="evidence" value="ECO:0007669"/>
    <property type="project" value="UniProtKB-EC"/>
</dbReference>
<dbReference type="GO" id="GO:0009450">
    <property type="term" value="P:gamma-aminobutyric acid catabolic process"/>
    <property type="evidence" value="ECO:0007669"/>
    <property type="project" value="TreeGrafter"/>
</dbReference>